<keyword evidence="2" id="KW-0732">Signal</keyword>
<dbReference type="EMBL" id="SLWY01000010">
    <property type="protein sequence ID" value="TCO81095.1"/>
    <property type="molecule type" value="Genomic_DNA"/>
</dbReference>
<proteinExistence type="predicted"/>
<dbReference type="RefSeq" id="WP_132542327.1">
    <property type="nucleotide sequence ID" value="NZ_SLWY01000010.1"/>
</dbReference>
<accession>A0A4R2LNQ6</accession>
<sequence length="129" mass="13730">MSARWLLPLLLLSPLAQAGVYKWQDATGRTHYSASPPPGAPYEELSIPRAPTPTPAPPAEPPRAAPDKAAAPATREEACRRARENVALLESDQPVTALDASGGQATELDAAARQQALKQARKDAAYYCD</sequence>
<name>A0A4R2LNQ6_9GAMM</name>
<dbReference type="Pfam" id="PF13511">
    <property type="entry name" value="DUF4124"/>
    <property type="match status" value="1"/>
</dbReference>
<dbReference type="OrthoDB" id="7068596at2"/>
<evidence type="ECO:0000313" key="4">
    <source>
        <dbReference type="EMBL" id="TCO81095.1"/>
    </source>
</evidence>
<feature type="region of interest" description="Disordered" evidence="1">
    <location>
        <begin position="28"/>
        <end position="79"/>
    </location>
</feature>
<evidence type="ECO:0000256" key="2">
    <source>
        <dbReference type="SAM" id="SignalP"/>
    </source>
</evidence>
<feature type="domain" description="DUF4124" evidence="3">
    <location>
        <begin position="9"/>
        <end position="60"/>
    </location>
</feature>
<keyword evidence="5" id="KW-1185">Reference proteome</keyword>
<feature type="chain" id="PRO_5020256028" evidence="2">
    <location>
        <begin position="19"/>
        <end position="129"/>
    </location>
</feature>
<feature type="signal peptide" evidence="2">
    <location>
        <begin position="1"/>
        <end position="18"/>
    </location>
</feature>
<dbReference type="InterPro" id="IPR025392">
    <property type="entry name" value="DUF4124"/>
</dbReference>
<dbReference type="Proteomes" id="UP000295765">
    <property type="component" value="Unassembled WGS sequence"/>
</dbReference>
<feature type="compositionally biased region" description="Pro residues" evidence="1">
    <location>
        <begin position="50"/>
        <end position="64"/>
    </location>
</feature>
<dbReference type="AlphaFoldDB" id="A0A4R2LNQ6"/>
<protein>
    <submittedName>
        <fullName evidence="4">Uncharacterized protein DUF4124</fullName>
    </submittedName>
</protein>
<evidence type="ECO:0000256" key="1">
    <source>
        <dbReference type="SAM" id="MobiDB-lite"/>
    </source>
</evidence>
<evidence type="ECO:0000259" key="3">
    <source>
        <dbReference type="Pfam" id="PF13511"/>
    </source>
</evidence>
<gene>
    <name evidence="4" type="ORF">EV699_110120</name>
</gene>
<comment type="caution">
    <text evidence="4">The sequence shown here is derived from an EMBL/GenBank/DDBJ whole genome shotgun (WGS) entry which is preliminary data.</text>
</comment>
<reference evidence="4 5" key="1">
    <citation type="submission" date="2019-03" db="EMBL/GenBank/DDBJ databases">
        <title>Genomic Encyclopedia of Type Strains, Phase IV (KMG-IV): sequencing the most valuable type-strain genomes for metagenomic binning, comparative biology and taxonomic classification.</title>
        <authorList>
            <person name="Goeker M."/>
        </authorList>
    </citation>
    <scope>NUCLEOTIDE SEQUENCE [LARGE SCALE GENOMIC DNA]</scope>
    <source>
        <strain evidence="4 5">DSM 25287</strain>
    </source>
</reference>
<organism evidence="4 5">
    <name type="scientific">Plasticicumulans lactativorans</name>
    <dbReference type="NCBI Taxonomy" id="1133106"/>
    <lineage>
        <taxon>Bacteria</taxon>
        <taxon>Pseudomonadati</taxon>
        <taxon>Pseudomonadota</taxon>
        <taxon>Gammaproteobacteria</taxon>
        <taxon>Candidatus Competibacteraceae</taxon>
        <taxon>Plasticicumulans</taxon>
    </lineage>
</organism>
<evidence type="ECO:0000313" key="5">
    <source>
        <dbReference type="Proteomes" id="UP000295765"/>
    </source>
</evidence>